<accession>A0A6A6SCJ8</accession>
<dbReference type="EMBL" id="MU006778">
    <property type="protein sequence ID" value="KAF2644443.1"/>
    <property type="molecule type" value="Genomic_DNA"/>
</dbReference>
<organism evidence="1 2">
    <name type="scientific">Massarina eburnea CBS 473.64</name>
    <dbReference type="NCBI Taxonomy" id="1395130"/>
    <lineage>
        <taxon>Eukaryota</taxon>
        <taxon>Fungi</taxon>
        <taxon>Dikarya</taxon>
        <taxon>Ascomycota</taxon>
        <taxon>Pezizomycotina</taxon>
        <taxon>Dothideomycetes</taxon>
        <taxon>Pleosporomycetidae</taxon>
        <taxon>Pleosporales</taxon>
        <taxon>Massarineae</taxon>
        <taxon>Massarinaceae</taxon>
        <taxon>Massarina</taxon>
    </lineage>
</organism>
<proteinExistence type="predicted"/>
<evidence type="ECO:0000313" key="2">
    <source>
        <dbReference type="Proteomes" id="UP000799753"/>
    </source>
</evidence>
<dbReference type="Proteomes" id="UP000799753">
    <property type="component" value="Unassembled WGS sequence"/>
</dbReference>
<protein>
    <submittedName>
        <fullName evidence="1">Uncharacterized protein</fullName>
    </submittedName>
</protein>
<name>A0A6A6SCJ8_9PLEO</name>
<sequence>MEALNFALRLLSSPLAQPLPGFHIESIRNLKVVEPLIINNTLYYFLDYIFEGKFPHSGQKTTRFLLTEDEVPLQVKPYSVWAASPYNSRTYTLQERLLKAPDHCCVSIDRKTSLLRARLWMGLVPMSGGRWKEKRLDDWRNWQSVFEFCHEVLRVFTWLGDPDIQRVLQTHFNYVAAELEVFQDAINARRAQRNVQERVDLKILWLEFITSTFQAMVTRTHTWFHDRVHECISAAQAWYEDQVREHGAANSYQAAKKCGECWSDLSRLLNVADFTIMMSLDGFTGFTASSRDSKTVGSMLPLPLRQDRRKELEAATSWPAAEESVNDIEGTRLTPERFRAVLNEGIAKHEEIRKQMRGNAITLGVQHWITIIHSRTKWSLDHGGPQDQRWGLVAYLLTHTPTQEQWTAFLTRLYADFAKSGQWIEGFDEVKVRMDLQWIDGKSSGIPHDDIESAKRHFLIFRNSPRMRRRNWAQDFIVIDTSSFNSYMTPLPSSLPRTPPLSPTTTIPSQGDFGGFVKVIDLSPYRVEVIAETAPGFKNELKILGSLVFEELYPLLIGLCLRPKDLWAGGAMWHPQQVYVGIPTPSQEKGWGYVWVGRKVMSRAFAKLVERQTGTR</sequence>
<gene>
    <name evidence="1" type="ORF">P280DRAFT_171618</name>
</gene>
<reference evidence="1" key="1">
    <citation type="journal article" date="2020" name="Stud. Mycol.">
        <title>101 Dothideomycetes genomes: a test case for predicting lifestyles and emergence of pathogens.</title>
        <authorList>
            <person name="Haridas S."/>
            <person name="Albert R."/>
            <person name="Binder M."/>
            <person name="Bloem J."/>
            <person name="Labutti K."/>
            <person name="Salamov A."/>
            <person name="Andreopoulos B."/>
            <person name="Baker S."/>
            <person name="Barry K."/>
            <person name="Bills G."/>
            <person name="Bluhm B."/>
            <person name="Cannon C."/>
            <person name="Castanera R."/>
            <person name="Culley D."/>
            <person name="Daum C."/>
            <person name="Ezra D."/>
            <person name="Gonzalez J."/>
            <person name="Henrissat B."/>
            <person name="Kuo A."/>
            <person name="Liang C."/>
            <person name="Lipzen A."/>
            <person name="Lutzoni F."/>
            <person name="Magnuson J."/>
            <person name="Mondo S."/>
            <person name="Nolan M."/>
            <person name="Ohm R."/>
            <person name="Pangilinan J."/>
            <person name="Park H.-J."/>
            <person name="Ramirez L."/>
            <person name="Alfaro M."/>
            <person name="Sun H."/>
            <person name="Tritt A."/>
            <person name="Yoshinaga Y."/>
            <person name="Zwiers L.-H."/>
            <person name="Turgeon B."/>
            <person name="Goodwin S."/>
            <person name="Spatafora J."/>
            <person name="Crous P."/>
            <person name="Grigoriev I."/>
        </authorList>
    </citation>
    <scope>NUCLEOTIDE SEQUENCE</scope>
    <source>
        <strain evidence="1">CBS 473.64</strain>
    </source>
</reference>
<dbReference type="OrthoDB" id="3437405at2759"/>
<dbReference type="AlphaFoldDB" id="A0A6A6SCJ8"/>
<evidence type="ECO:0000313" key="1">
    <source>
        <dbReference type="EMBL" id="KAF2644443.1"/>
    </source>
</evidence>
<keyword evidence="2" id="KW-1185">Reference proteome</keyword>